<dbReference type="RefSeq" id="WP_184619558.1">
    <property type="nucleotide sequence ID" value="NZ_JACHEX010000003.1"/>
</dbReference>
<dbReference type="SMART" id="SM00267">
    <property type="entry name" value="GGDEF"/>
    <property type="match status" value="1"/>
</dbReference>
<dbReference type="InterPro" id="IPR003018">
    <property type="entry name" value="GAF"/>
</dbReference>
<dbReference type="Gene3D" id="3.30.70.270">
    <property type="match status" value="1"/>
</dbReference>
<dbReference type="AlphaFoldDB" id="A0A841GT57"/>
<dbReference type="InterPro" id="IPR029016">
    <property type="entry name" value="GAF-like_dom_sf"/>
</dbReference>
<evidence type="ECO:0000259" key="1">
    <source>
        <dbReference type="PROSITE" id="PS50887"/>
    </source>
</evidence>
<dbReference type="InterPro" id="IPR029787">
    <property type="entry name" value="Nucleotide_cyclase"/>
</dbReference>
<dbReference type="InterPro" id="IPR050469">
    <property type="entry name" value="Diguanylate_Cyclase"/>
</dbReference>
<feature type="domain" description="GGDEF" evidence="1">
    <location>
        <begin position="177"/>
        <end position="299"/>
    </location>
</feature>
<dbReference type="NCBIfam" id="TIGR00254">
    <property type="entry name" value="GGDEF"/>
    <property type="match status" value="1"/>
</dbReference>
<comment type="caution">
    <text evidence="2">The sequence shown here is derived from an EMBL/GenBank/DDBJ whole genome shotgun (WGS) entry which is preliminary data.</text>
</comment>
<dbReference type="SUPFAM" id="SSF55073">
    <property type="entry name" value="Nucleotide cyclase"/>
    <property type="match status" value="1"/>
</dbReference>
<sequence length="299" mass="35397">MKENKIESFFEKLMIKTRPHLKFDGWSVIEYDEINGPSFISLSRKYGKYDLESIERKIANSQSTLFDTVLKTRNWKYIADPLKLNIWMPGSRIRSWIGVPLMFDNEVFGVLNIDYFKPKRLTFKDKLFLNSFQKNFAIYASNFKELKSLFLQKYIDHLTGLKNRHFIEEYFEKNNRDRIAIIFCDLNKFKAVNDTYGHRIGDEVIKIVARRLRNILKSTDEVVRYGGDEFIVLTKNIENVETIKLRIKNAIKKYDIIIEGKKIKLGISCGHAIYPDESTDFWEIMHLADLRMYSEKGER</sequence>
<name>A0A841GT57_9BACT</name>
<evidence type="ECO:0000313" key="3">
    <source>
        <dbReference type="Proteomes" id="UP000555828"/>
    </source>
</evidence>
<dbReference type="GO" id="GO:0052621">
    <property type="term" value="F:diguanylate cyclase activity"/>
    <property type="evidence" value="ECO:0007669"/>
    <property type="project" value="TreeGrafter"/>
</dbReference>
<dbReference type="Pfam" id="PF00990">
    <property type="entry name" value="GGDEF"/>
    <property type="match status" value="1"/>
</dbReference>
<gene>
    <name evidence="2" type="ORF">HNP65_001390</name>
</gene>
<dbReference type="GO" id="GO:0005886">
    <property type="term" value="C:plasma membrane"/>
    <property type="evidence" value="ECO:0007669"/>
    <property type="project" value="TreeGrafter"/>
</dbReference>
<dbReference type="GO" id="GO:1902201">
    <property type="term" value="P:negative regulation of bacterial-type flagellum-dependent cell motility"/>
    <property type="evidence" value="ECO:0007669"/>
    <property type="project" value="TreeGrafter"/>
</dbReference>
<dbReference type="Pfam" id="PF01590">
    <property type="entry name" value="GAF"/>
    <property type="match status" value="1"/>
</dbReference>
<protein>
    <submittedName>
        <fullName evidence="2">Diguanylate cyclase (GGDEF)-like protein</fullName>
    </submittedName>
</protein>
<dbReference type="PANTHER" id="PTHR45138:SF6">
    <property type="entry name" value="DIGUANYLATE CYCLASE DGCN"/>
    <property type="match status" value="1"/>
</dbReference>
<organism evidence="2 3">
    <name type="scientific">Thermosipho japonicus</name>
    <dbReference type="NCBI Taxonomy" id="90323"/>
    <lineage>
        <taxon>Bacteria</taxon>
        <taxon>Thermotogati</taxon>
        <taxon>Thermotogota</taxon>
        <taxon>Thermotogae</taxon>
        <taxon>Thermotogales</taxon>
        <taxon>Fervidobacteriaceae</taxon>
        <taxon>Thermosipho</taxon>
    </lineage>
</organism>
<dbReference type="EMBL" id="JACHEX010000003">
    <property type="protein sequence ID" value="MBB6062938.1"/>
    <property type="molecule type" value="Genomic_DNA"/>
</dbReference>
<dbReference type="InterPro" id="IPR000160">
    <property type="entry name" value="GGDEF_dom"/>
</dbReference>
<dbReference type="PROSITE" id="PS50887">
    <property type="entry name" value="GGDEF"/>
    <property type="match status" value="1"/>
</dbReference>
<dbReference type="CDD" id="cd01949">
    <property type="entry name" value="GGDEF"/>
    <property type="match status" value="1"/>
</dbReference>
<dbReference type="Proteomes" id="UP000555828">
    <property type="component" value="Unassembled WGS sequence"/>
</dbReference>
<dbReference type="GO" id="GO:0043709">
    <property type="term" value="P:cell adhesion involved in single-species biofilm formation"/>
    <property type="evidence" value="ECO:0007669"/>
    <property type="project" value="TreeGrafter"/>
</dbReference>
<evidence type="ECO:0000313" key="2">
    <source>
        <dbReference type="EMBL" id="MBB6062938.1"/>
    </source>
</evidence>
<proteinExistence type="predicted"/>
<dbReference type="PANTHER" id="PTHR45138">
    <property type="entry name" value="REGULATORY COMPONENTS OF SENSORY TRANSDUCTION SYSTEM"/>
    <property type="match status" value="1"/>
</dbReference>
<dbReference type="Gene3D" id="3.30.450.40">
    <property type="match status" value="1"/>
</dbReference>
<reference evidence="2 3" key="1">
    <citation type="submission" date="2020-08" db="EMBL/GenBank/DDBJ databases">
        <title>Genomic Encyclopedia of Type Strains, Phase IV (KMG-IV): sequencing the most valuable type-strain genomes for metagenomic binning, comparative biology and taxonomic classification.</title>
        <authorList>
            <person name="Goeker M."/>
        </authorList>
    </citation>
    <scope>NUCLEOTIDE SEQUENCE [LARGE SCALE GENOMIC DNA]</scope>
    <source>
        <strain evidence="2 3">DSM 13481</strain>
    </source>
</reference>
<dbReference type="SUPFAM" id="SSF55781">
    <property type="entry name" value="GAF domain-like"/>
    <property type="match status" value="1"/>
</dbReference>
<accession>A0A841GT57</accession>
<keyword evidence="3" id="KW-1185">Reference proteome</keyword>
<dbReference type="InterPro" id="IPR043128">
    <property type="entry name" value="Rev_trsase/Diguanyl_cyclase"/>
</dbReference>